<evidence type="ECO:0000256" key="3">
    <source>
        <dbReference type="ARBA" id="ARBA00022839"/>
    </source>
</evidence>
<accession>A0A1I1BKI4</accession>
<keyword evidence="2" id="KW-0378">Hydrolase</keyword>
<name>A0A1I1BKI4_9BACT</name>
<dbReference type="RefSeq" id="WP_092899493.1">
    <property type="nucleotide sequence ID" value="NZ_FOKK01000014.1"/>
</dbReference>
<dbReference type="SUPFAM" id="SSF52113">
    <property type="entry name" value="BRCT domain"/>
    <property type="match status" value="1"/>
</dbReference>
<reference evidence="5 6" key="1">
    <citation type="submission" date="2016-10" db="EMBL/GenBank/DDBJ databases">
        <authorList>
            <person name="de Groot N.N."/>
        </authorList>
    </citation>
    <scope>NUCLEOTIDE SEQUENCE [LARGE SCALE GENOMIC DNA]</scope>
    <source>
        <strain evidence="5 6">DSM 23399</strain>
    </source>
</reference>
<dbReference type="PANTHER" id="PTHR30231">
    <property type="entry name" value="DNA POLYMERASE III SUBUNIT EPSILON"/>
    <property type="match status" value="1"/>
</dbReference>
<dbReference type="SUPFAM" id="SSF53098">
    <property type="entry name" value="Ribonuclease H-like"/>
    <property type="match status" value="1"/>
</dbReference>
<evidence type="ECO:0000256" key="1">
    <source>
        <dbReference type="ARBA" id="ARBA00022722"/>
    </source>
</evidence>
<dbReference type="InterPro" id="IPR012337">
    <property type="entry name" value="RNaseH-like_sf"/>
</dbReference>
<dbReference type="CDD" id="cd17748">
    <property type="entry name" value="BRCT_DNA_ligase_like"/>
    <property type="match status" value="1"/>
</dbReference>
<dbReference type="GO" id="GO:0008408">
    <property type="term" value="F:3'-5' exonuclease activity"/>
    <property type="evidence" value="ECO:0007669"/>
    <property type="project" value="TreeGrafter"/>
</dbReference>
<dbReference type="PANTHER" id="PTHR30231:SF4">
    <property type="entry name" value="PROTEIN NEN2"/>
    <property type="match status" value="1"/>
</dbReference>
<feature type="domain" description="Exonuclease" evidence="4">
    <location>
        <begin position="4"/>
        <end position="168"/>
    </location>
</feature>
<dbReference type="InterPro" id="IPR013520">
    <property type="entry name" value="Ribonucl_H"/>
</dbReference>
<dbReference type="GO" id="GO:0003676">
    <property type="term" value="F:nucleic acid binding"/>
    <property type="evidence" value="ECO:0007669"/>
    <property type="project" value="InterPro"/>
</dbReference>
<dbReference type="InterPro" id="IPR001357">
    <property type="entry name" value="BRCT_dom"/>
</dbReference>
<dbReference type="EMBL" id="FOKK01000014">
    <property type="protein sequence ID" value="SFB50657.1"/>
    <property type="molecule type" value="Genomic_DNA"/>
</dbReference>
<keyword evidence="3" id="KW-0269">Exonuclease</keyword>
<protein>
    <submittedName>
        <fullName evidence="5">DNA polymerase-3 subunit epsilon</fullName>
    </submittedName>
</protein>
<dbReference type="OrthoDB" id="9803913at2"/>
<dbReference type="STRING" id="237018.SAMN04489723_11491"/>
<gene>
    <name evidence="5" type="ORF">SAMN04489723_11491</name>
</gene>
<evidence type="ECO:0000313" key="6">
    <source>
        <dbReference type="Proteomes" id="UP000198790"/>
    </source>
</evidence>
<dbReference type="Pfam" id="PF00929">
    <property type="entry name" value="RNase_T"/>
    <property type="match status" value="1"/>
</dbReference>
<evidence type="ECO:0000313" key="5">
    <source>
        <dbReference type="EMBL" id="SFB50657.1"/>
    </source>
</evidence>
<sequence>MEDHFFVIDVETANLDNSSICQIGLAEYQGTELISTWESLVNPDQYFDPYLSRLHGITFEQVIEKPLFKDLSNDIAMKVEGRRLFYHMPFDKNAINRACERYGMEIWKPRWMDSARLVRRAWSEFAQSGYALGKITKHLGIEYIAHNALQDAIATGKVINGAILHSAISLPEWDERILQSTNPFYSTTRKEISYKSEGNPEGLLHGESVVFTGTLSQPRSVYAQFASESGCKVQDGVTKETTILVIGWQDSYRLAGYEKSSKHRRAEKLAEAGQGIRILSEEDFLAITSV</sequence>
<dbReference type="GO" id="GO:0006259">
    <property type="term" value="P:DNA metabolic process"/>
    <property type="evidence" value="ECO:0007669"/>
    <property type="project" value="UniProtKB-ARBA"/>
</dbReference>
<dbReference type="Proteomes" id="UP000198790">
    <property type="component" value="Unassembled WGS sequence"/>
</dbReference>
<proteinExistence type="predicted"/>
<dbReference type="SMART" id="SM00479">
    <property type="entry name" value="EXOIII"/>
    <property type="match status" value="1"/>
</dbReference>
<dbReference type="InterPro" id="IPR036397">
    <property type="entry name" value="RNaseH_sf"/>
</dbReference>
<keyword evidence="6" id="KW-1185">Reference proteome</keyword>
<dbReference type="Pfam" id="PF00533">
    <property type="entry name" value="BRCT"/>
    <property type="match status" value="1"/>
</dbReference>
<evidence type="ECO:0000259" key="4">
    <source>
        <dbReference type="SMART" id="SM00479"/>
    </source>
</evidence>
<dbReference type="InterPro" id="IPR036420">
    <property type="entry name" value="BRCT_dom_sf"/>
</dbReference>
<evidence type="ECO:0000256" key="2">
    <source>
        <dbReference type="ARBA" id="ARBA00022801"/>
    </source>
</evidence>
<dbReference type="Gene3D" id="3.30.420.10">
    <property type="entry name" value="Ribonuclease H-like superfamily/Ribonuclease H"/>
    <property type="match status" value="1"/>
</dbReference>
<dbReference type="AlphaFoldDB" id="A0A1I1BKI4"/>
<keyword evidence="1" id="KW-0540">Nuclease</keyword>
<organism evidence="5 6">
    <name type="scientific">Algoriphagus aquimarinus</name>
    <dbReference type="NCBI Taxonomy" id="237018"/>
    <lineage>
        <taxon>Bacteria</taxon>
        <taxon>Pseudomonadati</taxon>
        <taxon>Bacteroidota</taxon>
        <taxon>Cytophagia</taxon>
        <taxon>Cytophagales</taxon>
        <taxon>Cyclobacteriaceae</taxon>
        <taxon>Algoriphagus</taxon>
    </lineage>
</organism>
<dbReference type="Gene3D" id="3.40.50.10190">
    <property type="entry name" value="BRCT domain"/>
    <property type="match status" value="1"/>
</dbReference>